<evidence type="ECO:0000256" key="8">
    <source>
        <dbReference type="ARBA" id="ARBA00047838"/>
    </source>
</evidence>
<reference evidence="13 14" key="1">
    <citation type="submission" date="2017-06" db="EMBL/GenBank/DDBJ databases">
        <authorList>
            <person name="Kim H.J."/>
            <person name="Triplett B.A."/>
        </authorList>
    </citation>
    <scope>NUCLEOTIDE SEQUENCE [LARGE SCALE GENOMIC DNA]</scope>
    <source>
        <strain evidence="13 14">DSM 11445</strain>
    </source>
</reference>
<organism evidence="13 14">
    <name type="scientific">Antarctobacter heliothermus</name>
    <dbReference type="NCBI Taxonomy" id="74033"/>
    <lineage>
        <taxon>Bacteria</taxon>
        <taxon>Pseudomonadati</taxon>
        <taxon>Pseudomonadota</taxon>
        <taxon>Alphaproteobacteria</taxon>
        <taxon>Rhodobacterales</taxon>
        <taxon>Roseobacteraceae</taxon>
        <taxon>Antarctobacter</taxon>
    </lineage>
</organism>
<evidence type="ECO:0000256" key="2">
    <source>
        <dbReference type="ARBA" id="ARBA00011152"/>
    </source>
</evidence>
<comment type="catalytic activity">
    <reaction evidence="9 10">
        <text>L-glutamine + H2O = L-glutamate + NH4(+)</text>
        <dbReference type="Rhea" id="RHEA:15889"/>
        <dbReference type="ChEBI" id="CHEBI:15377"/>
        <dbReference type="ChEBI" id="CHEBI:28938"/>
        <dbReference type="ChEBI" id="CHEBI:29985"/>
        <dbReference type="ChEBI" id="CHEBI:58359"/>
        <dbReference type="EC" id="3.5.1.2"/>
    </reaction>
</comment>
<evidence type="ECO:0000256" key="1">
    <source>
        <dbReference type="ARBA" id="ARBA00005091"/>
    </source>
</evidence>
<dbReference type="EC" id="4.3.2.10" evidence="10"/>
<dbReference type="InterPro" id="IPR017926">
    <property type="entry name" value="GATASE"/>
</dbReference>
<evidence type="ECO:0000256" key="10">
    <source>
        <dbReference type="HAMAP-Rule" id="MF_00278"/>
    </source>
</evidence>
<dbReference type="PROSITE" id="PS51273">
    <property type="entry name" value="GATASE_TYPE_1"/>
    <property type="match status" value="1"/>
</dbReference>
<evidence type="ECO:0000313" key="13">
    <source>
        <dbReference type="EMBL" id="SNS28990.1"/>
    </source>
</evidence>
<comment type="pathway">
    <text evidence="1 10">Amino-acid biosynthesis; L-histidine biosynthesis; L-histidine from 5-phospho-alpha-D-ribose 1-diphosphate: step 5/9.</text>
</comment>
<dbReference type="Gene3D" id="3.40.50.880">
    <property type="match status" value="1"/>
</dbReference>
<dbReference type="CDD" id="cd01748">
    <property type="entry name" value="GATase1_IGP_Synthase"/>
    <property type="match status" value="1"/>
</dbReference>
<evidence type="ECO:0000313" key="14">
    <source>
        <dbReference type="Proteomes" id="UP000198440"/>
    </source>
</evidence>
<dbReference type="GO" id="GO:0000107">
    <property type="term" value="F:imidazoleglycerol-phosphate synthase activity"/>
    <property type="evidence" value="ECO:0007669"/>
    <property type="project" value="UniProtKB-UniRule"/>
</dbReference>
<dbReference type="Proteomes" id="UP000198440">
    <property type="component" value="Unassembled WGS sequence"/>
</dbReference>
<dbReference type="RefSeq" id="WP_089277181.1">
    <property type="nucleotide sequence ID" value="NZ_FZON01000010.1"/>
</dbReference>
<evidence type="ECO:0000256" key="5">
    <source>
        <dbReference type="ARBA" id="ARBA00022962"/>
    </source>
</evidence>
<evidence type="ECO:0000256" key="11">
    <source>
        <dbReference type="PIRSR" id="PIRSR000495-1"/>
    </source>
</evidence>
<comment type="subunit">
    <text evidence="2 10">Heterodimer of HisH and HisF.</text>
</comment>
<dbReference type="PANTHER" id="PTHR42701">
    <property type="entry name" value="IMIDAZOLE GLYCEROL PHOSPHATE SYNTHASE SUBUNIT HISH"/>
    <property type="match status" value="1"/>
</dbReference>
<keyword evidence="3 10" id="KW-0028">Amino-acid biosynthesis</keyword>
<feature type="active site" evidence="10 11">
    <location>
        <position position="187"/>
    </location>
</feature>
<comment type="function">
    <text evidence="10">IGPS catalyzes the conversion of PRFAR and glutamine to IGP, AICAR and glutamate. The HisH subunit catalyzes the hydrolysis of glutamine to glutamate and ammonia as part of the synthesis of IGP and AICAR. The resulting ammonia molecule is channeled to the active site of HisF.</text>
</comment>
<dbReference type="UniPathway" id="UPA00031">
    <property type="reaction ID" value="UER00010"/>
</dbReference>
<comment type="catalytic activity">
    <reaction evidence="8 10">
        <text>5-[(5-phospho-1-deoxy-D-ribulos-1-ylimino)methylamino]-1-(5-phospho-beta-D-ribosyl)imidazole-4-carboxamide + L-glutamine = D-erythro-1-(imidazol-4-yl)glycerol 3-phosphate + 5-amino-1-(5-phospho-beta-D-ribosyl)imidazole-4-carboxamide + L-glutamate + H(+)</text>
        <dbReference type="Rhea" id="RHEA:24793"/>
        <dbReference type="ChEBI" id="CHEBI:15378"/>
        <dbReference type="ChEBI" id="CHEBI:29985"/>
        <dbReference type="ChEBI" id="CHEBI:58278"/>
        <dbReference type="ChEBI" id="CHEBI:58359"/>
        <dbReference type="ChEBI" id="CHEBI:58475"/>
        <dbReference type="ChEBI" id="CHEBI:58525"/>
        <dbReference type="EC" id="4.3.2.10"/>
    </reaction>
</comment>
<evidence type="ECO:0000256" key="6">
    <source>
        <dbReference type="ARBA" id="ARBA00023102"/>
    </source>
</evidence>
<dbReference type="GO" id="GO:0000105">
    <property type="term" value="P:L-histidine biosynthetic process"/>
    <property type="evidence" value="ECO:0007669"/>
    <property type="project" value="UniProtKB-UniRule"/>
</dbReference>
<keyword evidence="10" id="KW-0963">Cytoplasm</keyword>
<name>A0A239D9K5_9RHOB</name>
<keyword evidence="5 10" id="KW-0315">Glutamine amidotransferase</keyword>
<keyword evidence="4 10" id="KW-0378">Hydrolase</keyword>
<protein>
    <recommendedName>
        <fullName evidence="10">Imidazole glycerol phosphate synthase subunit HisH</fullName>
        <ecNumber evidence="10">4.3.2.10</ecNumber>
    </recommendedName>
    <alternativeName>
        <fullName evidence="10">IGP synthase glutaminase subunit</fullName>
        <ecNumber evidence="10">3.5.1.2</ecNumber>
    </alternativeName>
    <alternativeName>
        <fullName evidence="10">IGP synthase subunit HisH</fullName>
    </alternativeName>
    <alternativeName>
        <fullName evidence="10">ImGP synthase subunit HisH</fullName>
        <shortName evidence="10">IGPS subunit HisH</shortName>
    </alternativeName>
</protein>
<keyword evidence="6 10" id="KW-0368">Histidine biosynthesis</keyword>
<evidence type="ECO:0000256" key="9">
    <source>
        <dbReference type="ARBA" id="ARBA00049534"/>
    </source>
</evidence>
<dbReference type="GO" id="GO:0016829">
    <property type="term" value="F:lyase activity"/>
    <property type="evidence" value="ECO:0007669"/>
    <property type="project" value="UniProtKB-KW"/>
</dbReference>
<dbReference type="OrthoDB" id="9807137at2"/>
<dbReference type="PANTHER" id="PTHR42701:SF1">
    <property type="entry name" value="IMIDAZOLE GLYCEROL PHOSPHATE SYNTHASE SUBUNIT HISH"/>
    <property type="match status" value="1"/>
</dbReference>
<keyword evidence="7 10" id="KW-0456">Lyase</keyword>
<dbReference type="GO" id="GO:0004359">
    <property type="term" value="F:glutaminase activity"/>
    <property type="evidence" value="ECO:0007669"/>
    <property type="project" value="UniProtKB-EC"/>
</dbReference>
<dbReference type="Pfam" id="PF00117">
    <property type="entry name" value="GATase"/>
    <property type="match status" value="1"/>
</dbReference>
<gene>
    <name evidence="10" type="primary">hisH</name>
    <name evidence="13" type="ORF">SAMN04488078_101014</name>
</gene>
<dbReference type="NCBIfam" id="TIGR01855">
    <property type="entry name" value="IMP_synth_hisH"/>
    <property type="match status" value="1"/>
</dbReference>
<dbReference type="EC" id="3.5.1.2" evidence="10"/>
<proteinExistence type="inferred from homology"/>
<dbReference type="SUPFAM" id="SSF52317">
    <property type="entry name" value="Class I glutamine amidotransferase-like"/>
    <property type="match status" value="1"/>
</dbReference>
<comment type="subcellular location">
    <subcellularLocation>
        <location evidence="10">Cytoplasm</location>
    </subcellularLocation>
</comment>
<sequence>MIGIVDYGLGNVRAFENIYRRLGIHVEPVRTAEELARADRLILPGVGAFDWAMAKLKQSGMIDTLNRRVLQDDVPVLGVCVGMQIMANGSDEGRAAGLGWIPGRVERFRDEWFNTHTHLPHMGWNDVELVDAPVLMAGLPDPRFYFLHSYFFHPDDESHVIARTCYGKIFASAVRRGNIWATQFHPEKSHDWGVGLLANFSKV</sequence>
<feature type="active site" evidence="10 11">
    <location>
        <position position="185"/>
    </location>
</feature>
<dbReference type="PIRSF" id="PIRSF000495">
    <property type="entry name" value="Amidotransf_hisH"/>
    <property type="match status" value="1"/>
</dbReference>
<evidence type="ECO:0000256" key="3">
    <source>
        <dbReference type="ARBA" id="ARBA00022605"/>
    </source>
</evidence>
<dbReference type="AlphaFoldDB" id="A0A239D9K5"/>
<dbReference type="HAMAP" id="MF_00278">
    <property type="entry name" value="HisH"/>
    <property type="match status" value="1"/>
</dbReference>
<accession>A0A239D9K5</accession>
<evidence type="ECO:0000256" key="7">
    <source>
        <dbReference type="ARBA" id="ARBA00023239"/>
    </source>
</evidence>
<dbReference type="InterPro" id="IPR010139">
    <property type="entry name" value="Imidazole-glycPsynth_HisH"/>
</dbReference>
<dbReference type="GO" id="GO:0005737">
    <property type="term" value="C:cytoplasm"/>
    <property type="evidence" value="ECO:0007669"/>
    <property type="project" value="UniProtKB-SubCell"/>
</dbReference>
<dbReference type="InterPro" id="IPR029062">
    <property type="entry name" value="Class_I_gatase-like"/>
</dbReference>
<dbReference type="EMBL" id="FZON01000010">
    <property type="protein sequence ID" value="SNS28990.1"/>
    <property type="molecule type" value="Genomic_DNA"/>
</dbReference>
<evidence type="ECO:0000259" key="12">
    <source>
        <dbReference type="Pfam" id="PF00117"/>
    </source>
</evidence>
<evidence type="ECO:0000256" key="4">
    <source>
        <dbReference type="ARBA" id="ARBA00022801"/>
    </source>
</evidence>
<feature type="domain" description="Glutamine amidotransferase" evidence="12">
    <location>
        <begin position="4"/>
        <end position="191"/>
    </location>
</feature>
<feature type="active site" description="Nucleophile" evidence="10 11">
    <location>
        <position position="80"/>
    </location>
</feature>